<dbReference type="EMBL" id="JBHSQJ010000002">
    <property type="protein sequence ID" value="MFC5905697.1"/>
    <property type="molecule type" value="Genomic_DNA"/>
</dbReference>
<keyword evidence="3" id="KW-1185">Reference proteome</keyword>
<organism evidence="2 3">
    <name type="scientific">Streptacidiphilus monticola</name>
    <dbReference type="NCBI Taxonomy" id="2161674"/>
    <lineage>
        <taxon>Bacteria</taxon>
        <taxon>Bacillati</taxon>
        <taxon>Actinomycetota</taxon>
        <taxon>Actinomycetes</taxon>
        <taxon>Kitasatosporales</taxon>
        <taxon>Streptomycetaceae</taxon>
        <taxon>Streptacidiphilus</taxon>
    </lineage>
</organism>
<reference evidence="3" key="1">
    <citation type="journal article" date="2019" name="Int. J. Syst. Evol. Microbiol.">
        <title>The Global Catalogue of Microorganisms (GCM) 10K type strain sequencing project: providing services to taxonomists for standard genome sequencing and annotation.</title>
        <authorList>
            <consortium name="The Broad Institute Genomics Platform"/>
            <consortium name="The Broad Institute Genome Sequencing Center for Infectious Disease"/>
            <person name="Wu L."/>
            <person name="Ma J."/>
        </authorList>
    </citation>
    <scope>NUCLEOTIDE SEQUENCE [LARGE SCALE GENOMIC DNA]</scope>
    <source>
        <strain evidence="3">JCM 4816</strain>
    </source>
</reference>
<name>A0ABW1FV31_9ACTN</name>
<evidence type="ECO:0000256" key="1">
    <source>
        <dbReference type="SAM" id="SignalP"/>
    </source>
</evidence>
<sequence length="87" mass="8782">MLKKTLATAGLAAVLGVGALSTPAFADTAGSSYDQDSHIVVTTSGPHPAQVVVDSCVHDKAVAHSGDDSDNFAWAAHHGVENITVNG</sequence>
<feature type="chain" id="PRO_5045732041" description="Pectate lyase" evidence="1">
    <location>
        <begin position="27"/>
        <end position="87"/>
    </location>
</feature>
<dbReference type="Proteomes" id="UP001596174">
    <property type="component" value="Unassembled WGS sequence"/>
</dbReference>
<proteinExistence type="predicted"/>
<evidence type="ECO:0008006" key="4">
    <source>
        <dbReference type="Google" id="ProtNLM"/>
    </source>
</evidence>
<comment type="caution">
    <text evidence="2">The sequence shown here is derived from an EMBL/GenBank/DDBJ whole genome shotgun (WGS) entry which is preliminary data.</text>
</comment>
<gene>
    <name evidence="2" type="ORF">ACFP3V_00460</name>
</gene>
<feature type="signal peptide" evidence="1">
    <location>
        <begin position="1"/>
        <end position="26"/>
    </location>
</feature>
<protein>
    <recommendedName>
        <fullName evidence="4">Pectate lyase</fullName>
    </recommendedName>
</protein>
<keyword evidence="1" id="KW-0732">Signal</keyword>
<evidence type="ECO:0000313" key="3">
    <source>
        <dbReference type="Proteomes" id="UP001596174"/>
    </source>
</evidence>
<evidence type="ECO:0000313" key="2">
    <source>
        <dbReference type="EMBL" id="MFC5905697.1"/>
    </source>
</evidence>
<accession>A0ABW1FV31</accession>
<dbReference type="RefSeq" id="WP_380578391.1">
    <property type="nucleotide sequence ID" value="NZ_JBHSQJ010000002.1"/>
</dbReference>